<sequence>MKMKTKILGIVGALLVTMSATGAVAYAGTTNDTGRSQYASQIQTERQQIKSLQEQRQQLNQQLKTYFEGFKGQHLKKNNPIAYQAIRKTHQQVISVRTKLESDSATIKSDRQSKNWARLVTDLQTKATDLQSLIGLKQQQLKNVQAVSVTSRIGLTS</sequence>
<name>A0ABY6ZJ28_9BACL</name>
<gene>
    <name evidence="3" type="ORF">NZD89_03050</name>
</gene>
<evidence type="ECO:0000313" key="4">
    <source>
        <dbReference type="Proteomes" id="UP001164761"/>
    </source>
</evidence>
<accession>A0ABY6ZJ28</accession>
<feature type="coiled-coil region" evidence="1">
    <location>
        <begin position="35"/>
        <end position="69"/>
    </location>
</feature>
<evidence type="ECO:0000256" key="1">
    <source>
        <dbReference type="SAM" id="Coils"/>
    </source>
</evidence>
<keyword evidence="2" id="KW-0732">Signal</keyword>
<dbReference type="Proteomes" id="UP001164761">
    <property type="component" value="Chromosome"/>
</dbReference>
<keyword evidence="1" id="KW-0175">Coiled coil</keyword>
<feature type="signal peptide" evidence="2">
    <location>
        <begin position="1"/>
        <end position="25"/>
    </location>
</feature>
<dbReference type="EMBL" id="CP104067">
    <property type="protein sequence ID" value="WAH42487.1"/>
    <property type="molecule type" value="Genomic_DNA"/>
</dbReference>
<reference evidence="3" key="1">
    <citation type="submission" date="2022-08" db="EMBL/GenBank/DDBJ databases">
        <title>Alicyclobacillus fastidiosus DSM 17978, complete genome.</title>
        <authorList>
            <person name="Wang Q."/>
            <person name="Cai R."/>
            <person name="Wang Z."/>
        </authorList>
    </citation>
    <scope>NUCLEOTIDE SEQUENCE</scope>
    <source>
        <strain evidence="3">DSM 17978</strain>
    </source>
</reference>
<keyword evidence="4" id="KW-1185">Reference proteome</keyword>
<dbReference type="RefSeq" id="WP_268006369.1">
    <property type="nucleotide sequence ID" value="NZ_BSUT01000001.1"/>
</dbReference>
<feature type="chain" id="PRO_5045936774" evidence="2">
    <location>
        <begin position="26"/>
        <end position="157"/>
    </location>
</feature>
<protein>
    <submittedName>
        <fullName evidence="3">Uncharacterized protein</fullName>
    </submittedName>
</protein>
<evidence type="ECO:0000256" key="2">
    <source>
        <dbReference type="SAM" id="SignalP"/>
    </source>
</evidence>
<organism evidence="3 4">
    <name type="scientific">Alicyclobacillus fastidiosus</name>
    <dbReference type="NCBI Taxonomy" id="392011"/>
    <lineage>
        <taxon>Bacteria</taxon>
        <taxon>Bacillati</taxon>
        <taxon>Bacillota</taxon>
        <taxon>Bacilli</taxon>
        <taxon>Bacillales</taxon>
        <taxon>Alicyclobacillaceae</taxon>
        <taxon>Alicyclobacillus</taxon>
    </lineage>
</organism>
<proteinExistence type="predicted"/>
<evidence type="ECO:0000313" key="3">
    <source>
        <dbReference type="EMBL" id="WAH42487.1"/>
    </source>
</evidence>